<dbReference type="InterPro" id="IPR022381">
    <property type="entry name" value="Uncharacterised_MG067"/>
</dbReference>
<sequence>MIKAKFRKYKYLFTLLSVSSIIVASCNYGKTATEVKPGEKSKTSNNLNDGGVSGATLDSKNKIDLPNSQVANKFENGKRYVPDQYANYDAYLNLNNVSKARHEPPVNESSTPNAGVTNPNDIDPEKLKEYDEKAKRLGLPTYRDAFGYGFLLPNIGDDGKIGQGLVERNDSFGPNLIPAYQPGFLGSGYNFKNLGDPSGFLGLPRTILNDNYRKFSKTVYSLSYSNAFPDLKKGLEADSTWTTQQKIDAKYRLFLGTTWILDYKLPEKTGEYPKTWYFASNMHVLENLLLDGIAGTDQDFRDFEHRDYEVRTNLASLTFVNYWNKDATPTGSRFATTQPQSVTQINDRTDLGFKDNTIHTQDDFNKISTPYVRVNIDPKNIKPIFLGADFLKDGSIPKERGRFSDAKSMIDFGVIEITFNNEQIAKWLTSDYANWPENEKYKFATTSLLNDQTYKDLKEDDLYAIGFPNSHDDYKIRYAGADGETIEARGDYVSYWTNKSGNYYANANPNKFLEDRKDKGGDLSWSNTRTFVNKPGVTDLLLSYPSFDGSPKVYSRIPYTNSGLGYLLDNFVPSGGASGSRIIDGSGTIRGILFGVAKSSTAGYAVALRSEGMDYEGLYGSYNLPQYDLIYGGGKDQKDSYLDQLIKRRPNEKTWLFPKGVDRANVPEQFKFKNA</sequence>
<dbReference type="KEGG" id="mtuy:H3143_03265"/>
<evidence type="ECO:0000313" key="5">
    <source>
        <dbReference type="Proteomes" id="UP000514704"/>
    </source>
</evidence>
<dbReference type="RefSeq" id="WP_182078773.1">
    <property type="nucleotide sequence ID" value="NZ_CP059674.1"/>
</dbReference>
<evidence type="ECO:0000256" key="1">
    <source>
        <dbReference type="SAM" id="MobiDB-lite"/>
    </source>
</evidence>
<keyword evidence="2" id="KW-0732">Signal</keyword>
<dbReference type="Pfam" id="PF01732">
    <property type="entry name" value="Mycop_pep_DUF31"/>
    <property type="match status" value="1"/>
</dbReference>
<dbReference type="NCBIfam" id="NF045842">
    <property type="entry name" value="MIP_near_MIB"/>
    <property type="match status" value="1"/>
</dbReference>
<feature type="region of interest" description="Disordered" evidence="1">
    <location>
        <begin position="33"/>
        <end position="62"/>
    </location>
</feature>
<dbReference type="InterPro" id="IPR022382">
    <property type="entry name" value="Mycoplasma_peptidase_DUF31"/>
</dbReference>
<dbReference type="AlphaFoldDB" id="A0A7D7XWJ0"/>
<dbReference type="EMBL" id="CP059674">
    <property type="protein sequence ID" value="QMT98493.1"/>
    <property type="molecule type" value="Genomic_DNA"/>
</dbReference>
<dbReference type="NCBIfam" id="NF045841">
    <property type="entry name" value="Ig_SerProt_MIP"/>
    <property type="match status" value="1"/>
</dbReference>
<feature type="region of interest" description="Disordered" evidence="1">
    <location>
        <begin position="101"/>
        <end position="125"/>
    </location>
</feature>
<evidence type="ECO:0000256" key="2">
    <source>
        <dbReference type="SAM" id="SignalP"/>
    </source>
</evidence>
<reference evidence="4 5" key="1">
    <citation type="journal article" date="2017" name="Int. J. Syst. Evol. Microbiol.">
        <title>Mycoplasma tullyi sp. nov., isolated from penguins of the genus Spheniscus.</title>
        <authorList>
            <person name="Yavari C.A."/>
            <person name="Ramirez A.S."/>
            <person name="Nicholas R.A.J."/>
            <person name="Radford A.D."/>
            <person name="Darby A.C."/>
            <person name="Bradbury J.M."/>
        </authorList>
    </citation>
    <scope>NUCLEOTIDE SEQUENCE [LARGE SCALE GENOMIC DNA]</scope>
    <source>
        <strain evidence="4 5">56A97T</strain>
    </source>
</reference>
<feature type="domain" description="DUF31" evidence="3">
    <location>
        <begin position="209"/>
        <end position="595"/>
    </location>
</feature>
<dbReference type="PRINTS" id="PR00840">
    <property type="entry name" value="Y06768FAMILY"/>
</dbReference>
<accession>A0A7D7XWJ0</accession>
<evidence type="ECO:0000259" key="3">
    <source>
        <dbReference type="Pfam" id="PF01732"/>
    </source>
</evidence>
<name>A0A7D7XWJ0_9MOLU</name>
<dbReference type="PROSITE" id="PS51257">
    <property type="entry name" value="PROKAR_LIPOPROTEIN"/>
    <property type="match status" value="1"/>
</dbReference>
<evidence type="ECO:0000313" key="4">
    <source>
        <dbReference type="EMBL" id="QMT98493.1"/>
    </source>
</evidence>
<feature type="compositionally biased region" description="Polar residues" evidence="1">
    <location>
        <begin position="107"/>
        <end position="120"/>
    </location>
</feature>
<organism evidence="4 5">
    <name type="scientific">Mycoplasma tullyi</name>
    <dbReference type="NCBI Taxonomy" id="1612150"/>
    <lineage>
        <taxon>Bacteria</taxon>
        <taxon>Bacillati</taxon>
        <taxon>Mycoplasmatota</taxon>
        <taxon>Mollicutes</taxon>
        <taxon>Mycoplasmataceae</taxon>
        <taxon>Mycoplasma</taxon>
    </lineage>
</organism>
<keyword evidence="5" id="KW-1185">Reference proteome</keyword>
<dbReference type="Proteomes" id="UP000514704">
    <property type="component" value="Chromosome"/>
</dbReference>
<feature type="signal peptide" evidence="2">
    <location>
        <begin position="1"/>
        <end position="24"/>
    </location>
</feature>
<proteinExistence type="predicted"/>
<protein>
    <submittedName>
        <fullName evidence="4">DUF31 family protein</fullName>
    </submittedName>
</protein>
<gene>
    <name evidence="4" type="ORF">H3143_03265</name>
</gene>
<feature type="chain" id="PRO_5028189249" evidence="2">
    <location>
        <begin position="25"/>
        <end position="675"/>
    </location>
</feature>